<name>A0AA88D4D2_FICCA</name>
<accession>A0AA88D4D2</accession>
<gene>
    <name evidence="1" type="ORF">TIFTF001_011597</name>
</gene>
<feature type="non-terminal residue" evidence="1">
    <location>
        <position position="1"/>
    </location>
</feature>
<dbReference type="EMBL" id="BTGU01000014">
    <property type="protein sequence ID" value="GMN42386.1"/>
    <property type="molecule type" value="Genomic_DNA"/>
</dbReference>
<evidence type="ECO:0000313" key="1">
    <source>
        <dbReference type="EMBL" id="GMN42386.1"/>
    </source>
</evidence>
<dbReference type="AlphaFoldDB" id="A0AA88D4D2"/>
<comment type="caution">
    <text evidence="1">The sequence shown here is derived from an EMBL/GenBank/DDBJ whole genome shotgun (WGS) entry which is preliminary data.</text>
</comment>
<proteinExistence type="predicted"/>
<sequence length="28" mass="3037">RGEGAWIASGGVVVRRGRLWVAEGLVVW</sequence>
<keyword evidence="2" id="KW-1185">Reference proteome</keyword>
<protein>
    <submittedName>
        <fullName evidence="1">Uncharacterized protein</fullName>
    </submittedName>
</protein>
<dbReference type="Proteomes" id="UP001187192">
    <property type="component" value="Unassembled WGS sequence"/>
</dbReference>
<reference evidence="1" key="1">
    <citation type="submission" date="2023-07" db="EMBL/GenBank/DDBJ databases">
        <title>draft genome sequence of fig (Ficus carica).</title>
        <authorList>
            <person name="Takahashi T."/>
            <person name="Nishimura K."/>
        </authorList>
    </citation>
    <scope>NUCLEOTIDE SEQUENCE</scope>
</reference>
<evidence type="ECO:0000313" key="2">
    <source>
        <dbReference type="Proteomes" id="UP001187192"/>
    </source>
</evidence>
<organism evidence="1 2">
    <name type="scientific">Ficus carica</name>
    <name type="common">Common fig</name>
    <dbReference type="NCBI Taxonomy" id="3494"/>
    <lineage>
        <taxon>Eukaryota</taxon>
        <taxon>Viridiplantae</taxon>
        <taxon>Streptophyta</taxon>
        <taxon>Embryophyta</taxon>
        <taxon>Tracheophyta</taxon>
        <taxon>Spermatophyta</taxon>
        <taxon>Magnoliopsida</taxon>
        <taxon>eudicotyledons</taxon>
        <taxon>Gunneridae</taxon>
        <taxon>Pentapetalae</taxon>
        <taxon>rosids</taxon>
        <taxon>fabids</taxon>
        <taxon>Rosales</taxon>
        <taxon>Moraceae</taxon>
        <taxon>Ficeae</taxon>
        <taxon>Ficus</taxon>
    </lineage>
</organism>